<feature type="region of interest" description="Disordered" evidence="3">
    <location>
        <begin position="689"/>
        <end position="763"/>
    </location>
</feature>
<feature type="compositionally biased region" description="Basic and acidic residues" evidence="3">
    <location>
        <begin position="2871"/>
        <end position="2884"/>
    </location>
</feature>
<feature type="compositionally biased region" description="Polar residues" evidence="3">
    <location>
        <begin position="3510"/>
        <end position="3519"/>
    </location>
</feature>
<dbReference type="GO" id="GO:0007026">
    <property type="term" value="P:negative regulation of microtubule depolymerization"/>
    <property type="evidence" value="ECO:0007669"/>
    <property type="project" value="TreeGrafter"/>
</dbReference>
<feature type="compositionally biased region" description="Low complexity" evidence="3">
    <location>
        <begin position="3531"/>
        <end position="3548"/>
    </location>
</feature>
<evidence type="ECO:0000256" key="2">
    <source>
        <dbReference type="ARBA" id="ARBA00022687"/>
    </source>
</evidence>
<dbReference type="PANTHER" id="PTHR12607">
    <property type="entry name" value="ADENOMATOUS POLYPOSIS COLI PROTEIN FAMILY"/>
    <property type="match status" value="1"/>
</dbReference>
<dbReference type="InterPro" id="IPR041257">
    <property type="entry name" value="APC_rep"/>
</dbReference>
<dbReference type="GO" id="GO:0008013">
    <property type="term" value="F:beta-catenin binding"/>
    <property type="evidence" value="ECO:0007669"/>
    <property type="project" value="InterPro"/>
</dbReference>
<organism evidence="4 5">
    <name type="scientific">Cherax quadricarinatus</name>
    <name type="common">Australian red claw crayfish</name>
    <dbReference type="NCBI Taxonomy" id="27406"/>
    <lineage>
        <taxon>Eukaryota</taxon>
        <taxon>Metazoa</taxon>
        <taxon>Ecdysozoa</taxon>
        <taxon>Arthropoda</taxon>
        <taxon>Crustacea</taxon>
        <taxon>Multicrustacea</taxon>
        <taxon>Malacostraca</taxon>
        <taxon>Eumalacostraca</taxon>
        <taxon>Eucarida</taxon>
        <taxon>Decapoda</taxon>
        <taxon>Pleocyemata</taxon>
        <taxon>Astacidea</taxon>
        <taxon>Parastacoidea</taxon>
        <taxon>Parastacidae</taxon>
        <taxon>Cherax</taxon>
    </lineage>
</organism>
<feature type="compositionally biased region" description="Basic and acidic residues" evidence="3">
    <location>
        <begin position="1006"/>
        <end position="1015"/>
    </location>
</feature>
<evidence type="ECO:0000313" key="4">
    <source>
        <dbReference type="EMBL" id="KAK8740602.1"/>
    </source>
</evidence>
<dbReference type="GO" id="GO:0007389">
    <property type="term" value="P:pattern specification process"/>
    <property type="evidence" value="ECO:0007669"/>
    <property type="project" value="TreeGrafter"/>
</dbReference>
<dbReference type="InterPro" id="IPR009240">
    <property type="entry name" value="APC_15aa_rpt"/>
</dbReference>
<accession>A0AAW0X9M6</accession>
<feature type="compositionally biased region" description="Basic and acidic residues" evidence="3">
    <location>
        <begin position="2997"/>
        <end position="3008"/>
    </location>
</feature>
<feature type="compositionally biased region" description="Low complexity" evidence="3">
    <location>
        <begin position="2582"/>
        <end position="2607"/>
    </location>
</feature>
<feature type="compositionally biased region" description="Low complexity" evidence="3">
    <location>
        <begin position="251"/>
        <end position="261"/>
    </location>
</feature>
<dbReference type="GO" id="GO:0016342">
    <property type="term" value="C:catenin complex"/>
    <property type="evidence" value="ECO:0007669"/>
    <property type="project" value="TreeGrafter"/>
</dbReference>
<feature type="compositionally biased region" description="Basic and acidic residues" evidence="3">
    <location>
        <begin position="516"/>
        <end position="529"/>
    </location>
</feature>
<feature type="region of interest" description="Disordered" evidence="3">
    <location>
        <begin position="1704"/>
        <end position="1772"/>
    </location>
</feature>
<feature type="compositionally biased region" description="Basic and acidic residues" evidence="3">
    <location>
        <begin position="2054"/>
        <end position="2073"/>
    </location>
</feature>
<gene>
    <name evidence="4" type="ORF">OTU49_002989</name>
</gene>
<reference evidence="4 5" key="1">
    <citation type="journal article" date="2024" name="BMC Genomics">
        <title>Genome assembly of redclaw crayfish (Cherax quadricarinatus) provides insights into its immune adaptation and hypoxia tolerance.</title>
        <authorList>
            <person name="Liu Z."/>
            <person name="Zheng J."/>
            <person name="Li H."/>
            <person name="Fang K."/>
            <person name="Wang S."/>
            <person name="He J."/>
            <person name="Zhou D."/>
            <person name="Weng S."/>
            <person name="Chi M."/>
            <person name="Gu Z."/>
            <person name="He J."/>
            <person name="Li F."/>
            <person name="Wang M."/>
        </authorList>
    </citation>
    <scope>NUCLEOTIDE SEQUENCE [LARGE SCALE GENOMIC DNA]</scope>
    <source>
        <strain evidence="4">ZL_2023a</strain>
    </source>
</reference>
<dbReference type="FunFam" id="1.25.10.10:FF:000305">
    <property type="entry name" value="Adenomatous polyposis coli"/>
    <property type="match status" value="1"/>
</dbReference>
<feature type="region of interest" description="Disordered" evidence="3">
    <location>
        <begin position="91"/>
        <end position="114"/>
    </location>
</feature>
<feature type="compositionally biased region" description="Polar residues" evidence="3">
    <location>
        <begin position="2242"/>
        <end position="2251"/>
    </location>
</feature>
<feature type="compositionally biased region" description="Basic residues" evidence="3">
    <location>
        <begin position="530"/>
        <end position="542"/>
    </location>
</feature>
<dbReference type="EMBL" id="JARKIK010000033">
    <property type="protein sequence ID" value="KAK8740602.1"/>
    <property type="molecule type" value="Genomic_DNA"/>
</dbReference>
<dbReference type="GO" id="GO:0001708">
    <property type="term" value="P:cell fate specification"/>
    <property type="evidence" value="ECO:0007669"/>
    <property type="project" value="TreeGrafter"/>
</dbReference>
<comment type="similarity">
    <text evidence="1">Belongs to the adenomatous polyposis coli (APC) family.</text>
</comment>
<feature type="compositionally biased region" description="Basic and acidic residues" evidence="3">
    <location>
        <begin position="2795"/>
        <end position="2821"/>
    </location>
</feature>
<keyword evidence="2" id="KW-0879">Wnt signaling pathway</keyword>
<feature type="compositionally biased region" description="Basic residues" evidence="3">
    <location>
        <begin position="34"/>
        <end position="45"/>
    </location>
</feature>
<feature type="region of interest" description="Disordered" evidence="3">
    <location>
        <begin position="2716"/>
        <end position="2754"/>
    </location>
</feature>
<feature type="compositionally biased region" description="Low complexity" evidence="3">
    <location>
        <begin position="649"/>
        <end position="662"/>
    </location>
</feature>
<feature type="compositionally biased region" description="Basic and acidic residues" evidence="3">
    <location>
        <begin position="3331"/>
        <end position="3340"/>
    </location>
</feature>
<dbReference type="Pfam" id="PF05923">
    <property type="entry name" value="APC_r"/>
    <property type="match status" value="7"/>
</dbReference>
<feature type="compositionally biased region" description="Polar residues" evidence="3">
    <location>
        <begin position="1864"/>
        <end position="1879"/>
    </location>
</feature>
<dbReference type="InterPro" id="IPR009223">
    <property type="entry name" value="APC_rpt"/>
</dbReference>
<feature type="region of interest" description="Disordered" evidence="3">
    <location>
        <begin position="2974"/>
        <end position="3008"/>
    </location>
</feature>
<evidence type="ECO:0008006" key="6">
    <source>
        <dbReference type="Google" id="ProtNLM"/>
    </source>
</evidence>
<feature type="compositionally biased region" description="Basic and acidic residues" evidence="3">
    <location>
        <begin position="3472"/>
        <end position="3481"/>
    </location>
</feature>
<evidence type="ECO:0000256" key="3">
    <source>
        <dbReference type="SAM" id="MobiDB-lite"/>
    </source>
</evidence>
<feature type="compositionally biased region" description="Basic and acidic residues" evidence="3">
    <location>
        <begin position="2227"/>
        <end position="2241"/>
    </location>
</feature>
<dbReference type="GO" id="GO:0045295">
    <property type="term" value="F:gamma-catenin binding"/>
    <property type="evidence" value="ECO:0007669"/>
    <property type="project" value="TreeGrafter"/>
</dbReference>
<feature type="compositionally biased region" description="Polar residues" evidence="3">
    <location>
        <begin position="1756"/>
        <end position="1771"/>
    </location>
</feature>
<feature type="compositionally biased region" description="Polar residues" evidence="3">
    <location>
        <begin position="2411"/>
        <end position="2422"/>
    </location>
</feature>
<feature type="region of interest" description="Disordered" evidence="3">
    <location>
        <begin position="2121"/>
        <end position="2390"/>
    </location>
</feature>
<keyword evidence="5" id="KW-1185">Reference proteome</keyword>
<feature type="region of interest" description="Disordered" evidence="3">
    <location>
        <begin position="1845"/>
        <end position="1917"/>
    </location>
</feature>
<feature type="region of interest" description="Disordered" evidence="3">
    <location>
        <begin position="2526"/>
        <end position="2640"/>
    </location>
</feature>
<feature type="compositionally biased region" description="Polar residues" evidence="3">
    <location>
        <begin position="2910"/>
        <end position="2927"/>
    </location>
</feature>
<feature type="compositionally biased region" description="Basic and acidic residues" evidence="3">
    <location>
        <begin position="3187"/>
        <end position="3200"/>
    </location>
</feature>
<proteinExistence type="inferred from homology"/>
<dbReference type="Gene3D" id="1.10.287.450">
    <property type="entry name" value="Helix hairpin bin"/>
    <property type="match status" value="1"/>
</dbReference>
<feature type="compositionally biased region" description="Polar residues" evidence="3">
    <location>
        <begin position="1020"/>
        <end position="1041"/>
    </location>
</feature>
<dbReference type="InterPro" id="IPR000225">
    <property type="entry name" value="Armadillo"/>
</dbReference>
<dbReference type="Pfam" id="PF05972">
    <property type="entry name" value="APC_15aa"/>
    <property type="match status" value="1"/>
</dbReference>
<dbReference type="Pfam" id="PF18797">
    <property type="entry name" value="APC_rep"/>
    <property type="match status" value="1"/>
</dbReference>
<feature type="region of interest" description="Disordered" evidence="3">
    <location>
        <begin position="1948"/>
        <end position="2015"/>
    </location>
</feature>
<dbReference type="GO" id="GO:0008017">
    <property type="term" value="F:microtubule binding"/>
    <property type="evidence" value="ECO:0007669"/>
    <property type="project" value="TreeGrafter"/>
</dbReference>
<feature type="compositionally biased region" description="Low complexity" evidence="3">
    <location>
        <begin position="3570"/>
        <end position="3595"/>
    </location>
</feature>
<feature type="region of interest" description="Disordered" evidence="3">
    <location>
        <begin position="1543"/>
        <end position="1595"/>
    </location>
</feature>
<feature type="compositionally biased region" description="Polar residues" evidence="3">
    <location>
        <begin position="3314"/>
        <end position="3324"/>
    </location>
</feature>
<feature type="region of interest" description="Disordered" evidence="3">
    <location>
        <begin position="3137"/>
        <end position="3372"/>
    </location>
</feature>
<sequence length="3960" mass="433690">MLTMQAMIHRQEGGAALRKPDKTNRPNSNSSVKGKNKRKSGRKKKDAAAGGDDAIGDIFMEVSHPAGGKSEPRTVVAREWLLLKNTELPAEERGIPGKGCPREEPATPPSLVPVRKKDVGLSKNKTRDANGNVRILKEPRPNVLEGVERRLSADMTPRINKGGSTVDRQIFRRGSLSKEVYSGDITLVRVQPPEDLADVHKRDSNHKENSRIPDTYTRKGGRHVTDVSSWDRRERKGGSSKVTNVKRHSSSRSTGSEGSTLRRIRRRGTLHSSTATQTPPGSHFELRNCTIPPDNKRGSYKNHEGPASHGSDQRGHEENTWKDLTGSIPGASLLLKLVLPRDKRTSRHSGGSPPQEVPPPTAVTTPVRAPVSPPLPWFWSPLRHVDCGNPPHPHLPLPRAPPQPVPACPGVAAGGGEAEAMRLMPLLPEDVVPFPPRAAPPVPRQIQGDQMSISSLNSSLAGHTYEQVNFVIEPPISESKENEYELSKTIAEEMYTYHINKEDIPDEDCNHVPLRPSDHPEQEMNEGGRVRRPSSRRKRKKSRCAATITDECLVGDLHSDALYTRGDRVREIERRVSLAEVCPTLTVFSSHSSPSSVAYYGRRRSTATCSSTSSLTGERHIVTLEKPITLVSETRLELGSRSVSASPPVLQQSSSLEESLVEPTDSPTALANSRDAVFIHRLLDIVNQDGAQNTGEEPCVSGPRHRNRRRGVYVPVDTESDTGVTSDPELCRDPEASPSPESHVQGERLSSNGSTQSLAGRDKGLCPLHGTSIPYQVGLAPALQRRRFRRASLPAQVSLEQRPSFFQRLRRSLRRSRNIEPLIAEMPSPLELMTQTVDTVPSLPSPEPSTLTGATCSCPDPVQEFRRFRPRLGSGVTVMSSDEDDKTRRPPTPQDGCERWRVEGEVCRLQEALGQRLGTAAIMVRRRDHRLHAINTIEKTIQRLQQDTLRNNYNSSQDLQRSTSPMPHPSDIMDAVNANQLQDEDGTTDDISEIREMDSLQSDTLHSSEGDDQTKGRPPLTSQDSNELESPTDTLLQQHQFPTGKMPPAIEAVLRGTWPFEKALWHSSPASMGMPYKNNNQEVPGIMATSSVTNRRAQSTQQLLTNKVEMVYGLLSMFSSGDRDDMSRTLLAMSSSPDSCVAMRQSGCLPLLIQLLHGGDGDVAPTRETRLRAAQALHNIVHSHPDDKRGRREARVLRLLEQIRDYSDYLYERLERTSAGRGPLLEDDMDRHPCPAMAALMKLSFDEDHRHAMCTLGGLHAIAELIRRDHDGHGSTTSDQYCITLRRYAGMALTNLTFGDGTNKALLCSFRSFMRALVSQLHSPSEDLRQVTASVLRNLSWRADGASKASLRDVGAVAILMQAALSARKESTLKVILSAVWNLSAHCSINKAEICAVDGALAFICSTLTYKSQSKTLAIVENGGGILRNISSHIAVREDLRQVLREHNTLSTLLGQLRSPSLTVVSNACGTLWNLSARCSQDQCMLWELGAVPMLRSLINSKHKMISMGSSAALKNLLQARPEGMSLTDPRHGMGLPSLQARKQKALEQELDPSLSETCDNIETSPRSSPTLPQGSDPHFYGQPGDASQYYPGTRPMFHSLGAQYNNVLRSESRDSISSTHSDNSHDRMRQLLMRHHQSNREGIGENGRPLDLSLRSMAPPSHCVPDIAHMSQEELQRHLESKEFNGSADEIFASRVRSMKDAYSRQPSESVPFSDSVSGSANISRNGSFQASGPQPPYSPRRRSSNTSEDERSGTGRSFASGKQQQQQPHNEAHYSYYSKYVNYSRNLAEVDIENDAQEEPLNYSLKCGAGTTMKTPTNESMANITQGTERPVPQIDNYVVERRETRKAEPHPEAEREPENFTGYTETDLDQPTNFSLRYSEERDSDEAALYRRPPKPPQEPTSQFFEPSFHDDSLKTYCTEGTPYETPYNFSTATSMTDLREPAIKEAEREGSPAPSTDEKKKENESKVESLKNVEDSDDAKDTLEPLPSHTGLPVKSGLSSGMITPDKPITYCVEGTPVCLSRFSSVSSLTSGEINANNNRDGLLGELSVEGEHKPQDTSSEEKKARQEEYQGEEIEDAHRDGSHTPSSQHLERPEGKSVHYEETPLMFSRATSVSSLSSFEVQSIHDDHSSVVSDFSRFTSGAISPSDLPDSPNHTVPPSPKRSRPPSQPFKPPPTQGPRTSTGVFSEAPRAWVEEGTPVEFSRATSLSSLTVDDDLPILDDGVPRDRLRGDGKDSSDTTGSETSRATSRESQRGRPLTCSNIPRLHGQEHEDLNVSAQKVDQLDGGRESSEEPKQDRSREHSQTRSSTHSDSESEDLLAECISSGMPDNIRRKKQQYSSRGTSHIAQPSSRIRGSGIPVVKASNLPTQIPSGPAHSHAQQGVGGGVWGGDTLRTYCTEDTPASISHAASISDLSQLSIPGEEPTKERHPSGLRPSLNDSGDNSSDNDNLLEQCIQSGMPKVRPGVKVKEVKLSVKRHGSGHLCSHGAPTVSVPPLASPRHSPHHRPVPVARVTPAVKVGGARISPHPPPALDDTPGDQVCMWATEGTPATFSRTDSLSSLSCDDDANRTSRDPSPRTPVSPRSRTPQSPQPQAQSPRARTPQSPRLRRSRKSQIQRRGQDVDVENEVPQQFAVEGTPGVISRHSSLSSIEGGDESAVIQAPHAPQAGGVRNYGVEDTPVCFSRNSSLSSLSVDSFGEETTPTEQALLQQCISQGMPKSKSDLESRRRRRGGSRIPAPSSRSPARLVPGVPMQRLTLCRDEHATQSKNVGAMAAAVDDVDTDAVMPMPDAESSKLHTDSEQNEKNERVTKHEESEVEYKEEEEEEEEEEEDESATEHSEALTTAEIGHPRSEVTSEGSGATVVTRPVSKEEKSPEEEPRVSDGSAEGPGSSPEEKHSWVEHRNSADKSSPSEGRGSDTSVTASMSESGLLAIEAMKVARAVASEAKLLSSDETSHMSQSVASVASDAYLDNIKPPSAMGSLASMSNSLTNSAEEQRGTRSNNRRLECRHTRRVPEMVRRALGEQDYGSTENMASMASSCHSNVDNIPPPSMLDDDMENSMISVASITSEVAEQRESPPSPPADHTAQVAAPARQLAAIFQREAMNAASTLTLTGGDEASTYQEITDITEHEETVGPASDTEMAADDLPSDIPDLPQDGFSSPLCASAHASPNRQGTPRTRRQLAKDRFRTYTRGDGEVFSDATPSQDTDPTLVEVLPSSPLVGRTPKQRRQDDAERFRTRTISSEGTGQENISTSTVPHKDEAKVSPRKSPKDRRQQDPSRFQTHTITEVQVPSEVEQEAAVQKAENGEISPSSPQKMQGRQSFRQRRQEDRERYQTRTIDVPLADITPESATEDEGKKEEDGTLVDFQDSNEMLDLTAEQLEALQQDANIVICTLNETREAMTSESSDLLSEENILDIETLSLISNEDESEMRNFLQDFDDDPPDKGSSEEEEEAERQVIRRPRIVKPGEETARLQEEEEPSGKAIRGRRKPLYYSKKPNAIPTKATSNSTASPARTIPVRPTPARPSSVSPAKPSSPKLPRATRASALRQTSNLQKGGSSGEDSPTGRATGSSAGSSAGSSPRLGPGSRANNIRPARSKSLARSGPEPPKPLHRQNTFTKDDSDTPLSPEHNSPAETKRSIPTTKGLSKPRLRRDIVQPSPPVTQPSLGVRTGIPKSGSQDLSPTKGRPPQHKSTSLTRDARPPTSSDMAEWRHDVPKKTTVKKEVTSRIANLWKKVERAQAKPKDKEKDSRMWIKRPESAAKEASPQPLVRSSTYEKLPVNGGNSGAGEAGKGRTRLGLKLAKLRGRDTRSSPPSEATTPVDPRPHCLVSPTRSRVAEASVRPSETVHLRQRPATHPPGTHIGQMEEDSEARAKRLSRLGSFIVVEEDGRVRSPPQSAIVPPFNYQPPVAPKVRSAIATRIPQPSKSLLSNAPCGRDDNGNADPSVVTGAWRP</sequence>
<feature type="compositionally biased region" description="Basic and acidic residues" evidence="3">
    <location>
        <begin position="3233"/>
        <end position="3242"/>
    </location>
</feature>
<feature type="compositionally biased region" description="Basic and acidic residues" evidence="3">
    <location>
        <begin position="2286"/>
        <end position="2317"/>
    </location>
</feature>
<feature type="compositionally biased region" description="Polar residues" evidence="3">
    <location>
        <begin position="3698"/>
        <end position="3714"/>
    </location>
</feature>
<feature type="compositionally biased region" description="Polar residues" evidence="3">
    <location>
        <begin position="748"/>
        <end position="758"/>
    </location>
</feature>
<dbReference type="SUPFAM" id="SSF48371">
    <property type="entry name" value="ARM repeat"/>
    <property type="match status" value="1"/>
</dbReference>
<feature type="region of interest" description="Disordered" evidence="3">
    <location>
        <begin position="3927"/>
        <end position="3960"/>
    </location>
</feature>
<feature type="compositionally biased region" description="Polar residues" evidence="3">
    <location>
        <begin position="3554"/>
        <end position="3569"/>
    </location>
</feature>
<protein>
    <recommendedName>
        <fullName evidence="6">Adenomatous polyposis coli protein</fullName>
    </recommendedName>
</protein>
<dbReference type="SMART" id="SM00185">
    <property type="entry name" value="ARM"/>
    <property type="match status" value="7"/>
</dbReference>
<dbReference type="Gene3D" id="1.25.10.10">
    <property type="entry name" value="Leucine-rich Repeat Variant"/>
    <property type="match status" value="1"/>
</dbReference>
<feature type="compositionally biased region" description="Basic and acidic residues" evidence="3">
    <location>
        <begin position="3716"/>
        <end position="3733"/>
    </location>
</feature>
<feature type="compositionally biased region" description="Polar residues" evidence="3">
    <location>
        <begin position="270"/>
        <end position="280"/>
    </location>
</feature>
<dbReference type="EMBL" id="JARKIK010000033">
    <property type="protein sequence ID" value="KAK8740607.1"/>
    <property type="molecule type" value="Genomic_DNA"/>
</dbReference>
<dbReference type="GO" id="GO:0090090">
    <property type="term" value="P:negative regulation of canonical Wnt signaling pathway"/>
    <property type="evidence" value="ECO:0007669"/>
    <property type="project" value="TreeGrafter"/>
</dbReference>
<feature type="compositionally biased region" description="Basic and acidic residues" evidence="3">
    <location>
        <begin position="2896"/>
        <end position="2909"/>
    </location>
</feature>
<feature type="compositionally biased region" description="Basic and acidic residues" evidence="3">
    <location>
        <begin position="3741"/>
        <end position="3768"/>
    </location>
</feature>
<evidence type="ECO:0000256" key="1">
    <source>
        <dbReference type="ARBA" id="ARBA00009051"/>
    </source>
</evidence>
<reference evidence="4" key="2">
    <citation type="submission" date="2024-01" db="EMBL/GenBank/DDBJ databases">
        <authorList>
            <person name="He J."/>
            <person name="Wang M."/>
            <person name="Zheng J."/>
            <person name="Liu Z."/>
        </authorList>
    </citation>
    <scope>NUCLEOTIDE SEQUENCE</scope>
    <source>
        <strain evidence="4">ZL_2023a</strain>
        <tissue evidence="4">Muscle</tissue>
    </source>
</reference>
<dbReference type="Proteomes" id="UP001445076">
    <property type="component" value="Unassembled WGS sequence"/>
</dbReference>
<feature type="compositionally biased region" description="Polar residues" evidence="3">
    <location>
        <begin position="1555"/>
        <end position="1574"/>
    </location>
</feature>
<feature type="region of interest" description="Disordered" evidence="3">
    <location>
        <begin position="641"/>
        <end position="667"/>
    </location>
</feature>
<feature type="compositionally biased region" description="Basic and acidic residues" evidence="3">
    <location>
        <begin position="1948"/>
        <end position="1987"/>
    </location>
</feature>
<feature type="compositionally biased region" description="Acidic residues" evidence="3">
    <location>
        <begin position="2822"/>
        <end position="2837"/>
    </location>
</feature>
<dbReference type="GO" id="GO:0030877">
    <property type="term" value="C:beta-catenin destruction complex"/>
    <property type="evidence" value="ECO:0007669"/>
    <property type="project" value="TreeGrafter"/>
</dbReference>
<name>A0AAW0X9M6_CHEQU</name>
<feature type="compositionally biased region" description="Basic and acidic residues" evidence="3">
    <location>
        <begin position="2094"/>
        <end position="2107"/>
    </location>
</feature>
<feature type="compositionally biased region" description="Low complexity" evidence="3">
    <location>
        <begin position="2737"/>
        <end position="2749"/>
    </location>
</feature>
<feature type="region of interest" description="Disordered" evidence="3">
    <location>
        <begin position="872"/>
        <end position="897"/>
    </location>
</feature>
<feature type="region of interest" description="Disordered" evidence="3">
    <location>
        <begin position="196"/>
        <end position="326"/>
    </location>
</feature>
<feature type="compositionally biased region" description="Pro residues" evidence="3">
    <location>
        <begin position="2160"/>
        <end position="2181"/>
    </location>
</feature>
<dbReference type="GO" id="GO:0016055">
    <property type="term" value="P:Wnt signaling pathway"/>
    <property type="evidence" value="ECO:0007669"/>
    <property type="project" value="UniProtKB-KW"/>
</dbReference>
<feature type="compositionally biased region" description="Basic and acidic residues" evidence="3">
    <location>
        <begin position="223"/>
        <end position="237"/>
    </location>
</feature>
<feature type="region of interest" description="Disordered" evidence="3">
    <location>
        <begin position="342"/>
        <end position="365"/>
    </location>
</feature>
<feature type="compositionally biased region" description="Polar residues" evidence="3">
    <location>
        <begin position="3244"/>
        <end position="3261"/>
    </location>
</feature>
<comment type="caution">
    <text evidence="4">The sequence shown here is derived from an EMBL/GenBank/DDBJ whole genome shotgun (WGS) entry which is preliminary data.</text>
</comment>
<feature type="compositionally biased region" description="Low complexity" evidence="3">
    <location>
        <begin position="2440"/>
        <end position="2454"/>
    </location>
</feature>
<feature type="compositionally biased region" description="Polar residues" evidence="3">
    <location>
        <begin position="1706"/>
        <end position="1734"/>
    </location>
</feature>
<evidence type="ECO:0000313" key="5">
    <source>
        <dbReference type="Proteomes" id="UP001445076"/>
    </source>
</evidence>
<feature type="compositionally biased region" description="Basic and acidic residues" evidence="3">
    <location>
        <begin position="197"/>
        <end position="211"/>
    </location>
</feature>
<dbReference type="InterPro" id="IPR016024">
    <property type="entry name" value="ARM-type_fold"/>
</dbReference>
<feature type="compositionally biased region" description="Basic and acidic residues" evidence="3">
    <location>
        <begin position="91"/>
        <end position="105"/>
    </location>
</feature>
<feature type="region of interest" description="Disordered" evidence="3">
    <location>
        <begin position="508"/>
        <end position="542"/>
    </location>
</feature>
<feature type="region of interest" description="Disordered" evidence="3">
    <location>
        <begin position="1"/>
        <end position="55"/>
    </location>
</feature>
<feature type="compositionally biased region" description="Polar residues" evidence="3">
    <location>
        <begin position="3283"/>
        <end position="3295"/>
    </location>
</feature>
<feature type="compositionally biased region" description="Polar residues" evidence="3">
    <location>
        <begin position="2341"/>
        <end position="2357"/>
    </location>
</feature>
<dbReference type="InterPro" id="IPR026818">
    <property type="entry name" value="Apc_fam"/>
</dbReference>
<feature type="compositionally biased region" description="Low complexity" evidence="3">
    <location>
        <begin position="2784"/>
        <end position="2793"/>
    </location>
</feature>
<dbReference type="Pfam" id="PF00514">
    <property type="entry name" value="Arm"/>
    <property type="match status" value="1"/>
</dbReference>
<feature type="compositionally biased region" description="Polar residues" evidence="3">
    <location>
        <begin position="2986"/>
        <end position="2996"/>
    </location>
</feature>
<feature type="compositionally biased region" description="Basic and acidic residues" evidence="3">
    <location>
        <begin position="2570"/>
        <end position="2579"/>
    </location>
</feature>
<dbReference type="GO" id="GO:0016477">
    <property type="term" value="P:cell migration"/>
    <property type="evidence" value="ECO:0007669"/>
    <property type="project" value="TreeGrafter"/>
</dbReference>
<dbReference type="GO" id="GO:0005881">
    <property type="term" value="C:cytoplasmic microtubule"/>
    <property type="evidence" value="ECO:0007669"/>
    <property type="project" value="TreeGrafter"/>
</dbReference>
<dbReference type="PANTHER" id="PTHR12607:SF12">
    <property type="entry name" value="APC-LIKE, ISOFORM A-RELATED"/>
    <property type="match status" value="1"/>
</dbReference>
<feature type="region of interest" description="Disordered" evidence="3">
    <location>
        <begin position="1000"/>
        <end position="1042"/>
    </location>
</feature>
<dbReference type="InterPro" id="IPR011989">
    <property type="entry name" value="ARM-like"/>
</dbReference>
<feature type="region of interest" description="Disordered" evidence="3">
    <location>
        <begin position="2784"/>
        <end position="2927"/>
    </location>
</feature>
<feature type="compositionally biased region" description="Basic residues" evidence="3">
    <location>
        <begin position="2610"/>
        <end position="2619"/>
    </location>
</feature>
<feature type="compositionally biased region" description="Basic and acidic residues" evidence="3">
    <location>
        <begin position="1845"/>
        <end position="1861"/>
    </location>
</feature>
<dbReference type="GO" id="GO:0007399">
    <property type="term" value="P:nervous system development"/>
    <property type="evidence" value="ECO:0007669"/>
    <property type="project" value="TreeGrafter"/>
</dbReference>
<feature type="region of interest" description="Disordered" evidence="3">
    <location>
        <begin position="2411"/>
        <end position="2454"/>
    </location>
</feature>
<feature type="region of interest" description="Disordered" evidence="3">
    <location>
        <begin position="2030"/>
        <end position="2108"/>
    </location>
</feature>
<feature type="compositionally biased region" description="Polar residues" evidence="3">
    <location>
        <begin position="3636"/>
        <end position="3652"/>
    </location>
</feature>
<feature type="compositionally biased region" description="Basic and acidic residues" evidence="3">
    <location>
        <begin position="294"/>
        <end position="321"/>
    </location>
</feature>
<feature type="region of interest" description="Disordered" evidence="3">
    <location>
        <begin position="3427"/>
        <end position="3878"/>
    </location>
</feature>